<dbReference type="RefSeq" id="WP_321551611.1">
    <property type="nucleotide sequence ID" value="NZ_JAXIVS010000024.1"/>
</dbReference>
<dbReference type="EMBL" id="JAXIVS010000024">
    <property type="protein sequence ID" value="MDY7232899.1"/>
    <property type="molecule type" value="Genomic_DNA"/>
</dbReference>
<proteinExistence type="predicted"/>
<dbReference type="PIRSF" id="PIRSF029171">
    <property type="entry name" value="Esterase_LipA"/>
    <property type="match status" value="1"/>
</dbReference>
<accession>A0ABU5HIC2</accession>
<dbReference type="Pfam" id="PF03583">
    <property type="entry name" value="LIP"/>
    <property type="match status" value="1"/>
</dbReference>
<keyword evidence="1" id="KW-0378">Hydrolase</keyword>
<comment type="caution">
    <text evidence="1">The sequence shown here is derived from an EMBL/GenBank/DDBJ whole genome shotgun (WGS) entry which is preliminary data.</text>
</comment>
<evidence type="ECO:0000313" key="2">
    <source>
        <dbReference type="Proteomes" id="UP001291309"/>
    </source>
</evidence>
<dbReference type="SUPFAM" id="SSF53474">
    <property type="entry name" value="alpha/beta-Hydrolases"/>
    <property type="match status" value="1"/>
</dbReference>
<dbReference type="Gene3D" id="3.40.50.1820">
    <property type="entry name" value="alpha/beta hydrolase"/>
    <property type="match status" value="1"/>
</dbReference>
<dbReference type="GO" id="GO:0016787">
    <property type="term" value="F:hydrolase activity"/>
    <property type="evidence" value="ECO:0007669"/>
    <property type="project" value="UniProtKB-KW"/>
</dbReference>
<sequence length="395" mass="42254">MTEPTTTLPQAPASPDCYHPPASMLEGKKHGDVIWSRPLDKDSLAALSSARVNELVVYVSESVHGKPIAVSGIIALPKKAAPTNGYPVISWAHGTVGSADTAAPSRDVQGAAAHPYNAFPHILLNKFLDRGWAVLMTDYEGLGTEGPHPYLLGKSEARGILDIVLAARQLHPELSDQFAIVGHSQGGQAALFGAHYAPDWTPELTLRAVAALAPASAVGALVDLACVETEPEGGNAFVALFITGALAGDPSIKLEEVLTPDALERFAHVEKRARVELSQTDSWGGLAGTNLLRPEASASKDALYKQFEAMHPNLVIKVPIRISQAIADKRVNAALTSILEQQLKTTNGKENVLYRPYLRVAPTHDPEELGFHFGLIDTDSDEVTDWLAGFLPKVE</sequence>
<dbReference type="PANTHER" id="PTHR34853:SF1">
    <property type="entry name" value="LIPASE 5"/>
    <property type="match status" value="1"/>
</dbReference>
<name>A0ABU5HIC2_9BACT</name>
<keyword evidence="2" id="KW-1185">Reference proteome</keyword>
<reference evidence="1 2" key="1">
    <citation type="submission" date="2023-12" db="EMBL/GenBank/DDBJ databases">
        <title>the genome sequence of Hyalangium sp. s54d21.</title>
        <authorList>
            <person name="Zhang X."/>
        </authorList>
    </citation>
    <scope>NUCLEOTIDE SEQUENCE [LARGE SCALE GENOMIC DNA]</scope>
    <source>
        <strain evidence="2">s54d21</strain>
    </source>
</reference>
<organism evidence="1 2">
    <name type="scientific">Hyalangium rubrum</name>
    <dbReference type="NCBI Taxonomy" id="3103134"/>
    <lineage>
        <taxon>Bacteria</taxon>
        <taxon>Pseudomonadati</taxon>
        <taxon>Myxococcota</taxon>
        <taxon>Myxococcia</taxon>
        <taxon>Myxococcales</taxon>
        <taxon>Cystobacterineae</taxon>
        <taxon>Archangiaceae</taxon>
        <taxon>Hyalangium</taxon>
    </lineage>
</organism>
<dbReference type="PANTHER" id="PTHR34853">
    <property type="match status" value="1"/>
</dbReference>
<gene>
    <name evidence="1" type="ORF">SYV04_41320</name>
</gene>
<dbReference type="InterPro" id="IPR005152">
    <property type="entry name" value="Lipase_secreted"/>
</dbReference>
<evidence type="ECO:0000313" key="1">
    <source>
        <dbReference type="EMBL" id="MDY7232899.1"/>
    </source>
</evidence>
<dbReference type="InterPro" id="IPR029058">
    <property type="entry name" value="AB_hydrolase_fold"/>
</dbReference>
<protein>
    <submittedName>
        <fullName evidence="1">Alpha/beta fold hydrolase</fullName>
    </submittedName>
</protein>
<dbReference type="Proteomes" id="UP001291309">
    <property type="component" value="Unassembled WGS sequence"/>
</dbReference>